<dbReference type="NCBIfam" id="TIGR03102">
    <property type="entry name" value="halo_cynanin"/>
    <property type="match status" value="1"/>
</dbReference>
<dbReference type="OrthoDB" id="11836at2157"/>
<evidence type="ECO:0000259" key="5">
    <source>
        <dbReference type="Pfam" id="PF00127"/>
    </source>
</evidence>
<dbReference type="InterPro" id="IPR008972">
    <property type="entry name" value="Cupredoxin"/>
</dbReference>
<dbReference type="CDD" id="cd04220">
    <property type="entry name" value="Halocyanin"/>
    <property type="match status" value="1"/>
</dbReference>
<dbReference type="GeneID" id="56037870"/>
<evidence type="ECO:0000313" key="6">
    <source>
        <dbReference type="EMBL" id="QLG62115.1"/>
    </source>
</evidence>
<dbReference type="GO" id="GO:0009055">
    <property type="term" value="F:electron transfer activity"/>
    <property type="evidence" value="ECO:0007669"/>
    <property type="project" value="InterPro"/>
</dbReference>
<feature type="domain" description="Blue (type 1) copper" evidence="5">
    <location>
        <begin position="69"/>
        <end position="154"/>
    </location>
</feature>
<keyword evidence="3" id="KW-0249">Electron transport</keyword>
<dbReference type="InterPro" id="IPR000923">
    <property type="entry name" value="BlueCu_1"/>
</dbReference>
<evidence type="ECO:0000256" key="2">
    <source>
        <dbReference type="ARBA" id="ARBA00022723"/>
    </source>
</evidence>
<keyword evidence="1" id="KW-0813">Transport</keyword>
<dbReference type="InterPro" id="IPR006311">
    <property type="entry name" value="TAT_signal"/>
</dbReference>
<keyword evidence="7" id="KW-1185">Reference proteome</keyword>
<protein>
    <submittedName>
        <fullName evidence="6">Halocyanin domain-containing protein</fullName>
    </submittedName>
</protein>
<proteinExistence type="predicted"/>
<evidence type="ECO:0000313" key="7">
    <source>
        <dbReference type="Proteomes" id="UP000509626"/>
    </source>
</evidence>
<dbReference type="Pfam" id="PF00127">
    <property type="entry name" value="Copper-bind"/>
    <property type="match status" value="1"/>
</dbReference>
<evidence type="ECO:0000256" key="4">
    <source>
        <dbReference type="ARBA" id="ARBA00023008"/>
    </source>
</evidence>
<accession>A0A7D5LBG3</accession>
<keyword evidence="4" id="KW-0186">Copper</keyword>
<dbReference type="SUPFAM" id="SSF49503">
    <property type="entry name" value="Cupredoxins"/>
    <property type="match status" value="1"/>
</dbReference>
<dbReference type="PROSITE" id="PS51318">
    <property type="entry name" value="TAT"/>
    <property type="match status" value="1"/>
</dbReference>
<dbReference type="GO" id="GO:0005507">
    <property type="term" value="F:copper ion binding"/>
    <property type="evidence" value="ECO:0007669"/>
    <property type="project" value="InterPro"/>
</dbReference>
<dbReference type="InterPro" id="IPR017533">
    <property type="entry name" value="Halocyanin"/>
</dbReference>
<dbReference type="PROSITE" id="PS00196">
    <property type="entry name" value="COPPER_BLUE"/>
    <property type="match status" value="1"/>
</dbReference>
<name>A0A7D5LBG3_9EURY</name>
<evidence type="ECO:0000256" key="3">
    <source>
        <dbReference type="ARBA" id="ARBA00022982"/>
    </source>
</evidence>
<dbReference type="Proteomes" id="UP000509626">
    <property type="component" value="Chromosome"/>
</dbReference>
<dbReference type="Gene3D" id="2.60.40.420">
    <property type="entry name" value="Cupredoxins - blue copper proteins"/>
    <property type="match status" value="1"/>
</dbReference>
<dbReference type="KEGG" id="halu:HUG12_10385"/>
<reference evidence="6 7" key="1">
    <citation type="submission" date="2020-06" db="EMBL/GenBank/DDBJ databases">
        <title>NJ-3-1, isolated from saline soil.</title>
        <authorList>
            <person name="Cui H.L."/>
            <person name="Shi X."/>
        </authorList>
    </citation>
    <scope>NUCLEOTIDE SEQUENCE [LARGE SCALE GENOMIC DNA]</scope>
    <source>
        <strain evidence="6 7">NJ-3-1</strain>
    </source>
</reference>
<keyword evidence="2" id="KW-0479">Metal-binding</keyword>
<evidence type="ECO:0000256" key="1">
    <source>
        <dbReference type="ARBA" id="ARBA00022448"/>
    </source>
</evidence>
<sequence>MTDSTGTTTRTERRPFLRAIGATAVAGTAALAGCAGADGGSGDGEYDGWMESAVGYDGETADRTGEDEVTVEVGAGDGYSFSPAAVRVTDGTTVVWEWTGRGSRHNVVDEGGSYESPYYRAEGETFEHAFEEVGTSKYACDPHRNMGMKGVVDVVEG</sequence>
<organism evidence="6 7">
    <name type="scientific">Halorarum salinum</name>
    <dbReference type="NCBI Taxonomy" id="2743089"/>
    <lineage>
        <taxon>Archaea</taxon>
        <taxon>Methanobacteriati</taxon>
        <taxon>Methanobacteriota</taxon>
        <taxon>Stenosarchaea group</taxon>
        <taxon>Halobacteria</taxon>
        <taxon>Halobacteriales</taxon>
        <taxon>Haloferacaceae</taxon>
        <taxon>Halorarum</taxon>
    </lineage>
</organism>
<dbReference type="EMBL" id="CP058579">
    <property type="protein sequence ID" value="QLG62115.1"/>
    <property type="molecule type" value="Genomic_DNA"/>
</dbReference>
<dbReference type="AlphaFoldDB" id="A0A7D5LBG3"/>
<dbReference type="RefSeq" id="WP_179268700.1">
    <property type="nucleotide sequence ID" value="NZ_CP058579.1"/>
</dbReference>
<dbReference type="InterPro" id="IPR028871">
    <property type="entry name" value="BlueCu_1_BS"/>
</dbReference>
<gene>
    <name evidence="6" type="ORF">HUG12_10385</name>
</gene>